<reference evidence="3" key="1">
    <citation type="journal article" date="2015" name="Proc. Natl. Acad. Sci. U.S.A.">
        <title>Networks of energetic and metabolic interactions define dynamics in microbial communities.</title>
        <authorList>
            <person name="Embree M."/>
            <person name="Liu J.K."/>
            <person name="Al-Bassam M.M."/>
            <person name="Zengler K."/>
        </authorList>
    </citation>
    <scope>NUCLEOTIDE SEQUENCE</scope>
</reference>
<dbReference type="EMBL" id="LNQE01000946">
    <property type="protein sequence ID" value="KUG22669.1"/>
    <property type="molecule type" value="Genomic_DNA"/>
</dbReference>
<dbReference type="InterPro" id="IPR006016">
    <property type="entry name" value="UspA"/>
</dbReference>
<dbReference type="PANTHER" id="PTHR46268">
    <property type="entry name" value="STRESS RESPONSE PROTEIN NHAX"/>
    <property type="match status" value="1"/>
</dbReference>
<comment type="similarity">
    <text evidence="1">Belongs to the universal stress protein A family.</text>
</comment>
<accession>A0A0W8FP10</accession>
<comment type="caution">
    <text evidence="3">The sequence shown here is derived from an EMBL/GenBank/DDBJ whole genome shotgun (WGS) entry which is preliminary data.</text>
</comment>
<gene>
    <name evidence="3" type="ORF">ASZ90_007564</name>
</gene>
<proteinExistence type="inferred from homology"/>
<dbReference type="Gene3D" id="3.40.50.620">
    <property type="entry name" value="HUPs"/>
    <property type="match status" value="1"/>
</dbReference>
<dbReference type="InterPro" id="IPR014729">
    <property type="entry name" value="Rossmann-like_a/b/a_fold"/>
</dbReference>
<sequence length="149" mass="15914">MILKILVPTDGSKSAKKAGAYAVDLAKQLNASINVLSVIDDRSLIAQTVPASKTAMHAIQPIEDYLKEAAERFAAEILKMCDKNGVVSEMSIKKGHAVEEIVKEAKKSKTDLIVMGSRGRSALSATVLGSVSYGVIHNDKSIHVLIVRG</sequence>
<dbReference type="CDD" id="cd00293">
    <property type="entry name" value="USP-like"/>
    <property type="match status" value="1"/>
</dbReference>
<dbReference type="AlphaFoldDB" id="A0A0W8FP10"/>
<feature type="domain" description="UspA" evidence="2">
    <location>
        <begin position="1"/>
        <end position="147"/>
    </location>
</feature>
<dbReference type="InterPro" id="IPR006015">
    <property type="entry name" value="Universal_stress_UspA"/>
</dbReference>
<evidence type="ECO:0000256" key="1">
    <source>
        <dbReference type="ARBA" id="ARBA00008791"/>
    </source>
</evidence>
<dbReference type="PRINTS" id="PR01438">
    <property type="entry name" value="UNVRSLSTRESS"/>
</dbReference>
<evidence type="ECO:0000259" key="2">
    <source>
        <dbReference type="Pfam" id="PF00582"/>
    </source>
</evidence>
<protein>
    <submittedName>
        <fullName evidence="3">Universal stress protein uspa</fullName>
    </submittedName>
</protein>
<dbReference type="PANTHER" id="PTHR46268:SF6">
    <property type="entry name" value="UNIVERSAL STRESS PROTEIN UP12"/>
    <property type="match status" value="1"/>
</dbReference>
<evidence type="ECO:0000313" key="3">
    <source>
        <dbReference type="EMBL" id="KUG22669.1"/>
    </source>
</evidence>
<organism evidence="3">
    <name type="scientific">hydrocarbon metagenome</name>
    <dbReference type="NCBI Taxonomy" id="938273"/>
    <lineage>
        <taxon>unclassified sequences</taxon>
        <taxon>metagenomes</taxon>
        <taxon>ecological metagenomes</taxon>
    </lineage>
</organism>
<dbReference type="SUPFAM" id="SSF52402">
    <property type="entry name" value="Adenine nucleotide alpha hydrolases-like"/>
    <property type="match status" value="1"/>
</dbReference>
<dbReference type="Pfam" id="PF00582">
    <property type="entry name" value="Usp"/>
    <property type="match status" value="1"/>
</dbReference>
<name>A0A0W8FP10_9ZZZZ</name>